<sequence length="73" mass="8617">MLNWVLMLVALSSNTDRNTAVIIMGIVRLLLLIYQKCKTLSYLYNRKNNNKLFVLKLISHHRHTSYCRNPKNL</sequence>
<dbReference type="Proteomes" id="UP000266673">
    <property type="component" value="Unassembled WGS sequence"/>
</dbReference>
<organism evidence="1 2">
    <name type="scientific">Gigaspora rosea</name>
    <dbReference type="NCBI Taxonomy" id="44941"/>
    <lineage>
        <taxon>Eukaryota</taxon>
        <taxon>Fungi</taxon>
        <taxon>Fungi incertae sedis</taxon>
        <taxon>Mucoromycota</taxon>
        <taxon>Glomeromycotina</taxon>
        <taxon>Glomeromycetes</taxon>
        <taxon>Diversisporales</taxon>
        <taxon>Gigasporaceae</taxon>
        <taxon>Gigaspora</taxon>
    </lineage>
</organism>
<comment type="caution">
    <text evidence="1">The sequence shown here is derived from an EMBL/GenBank/DDBJ whole genome shotgun (WGS) entry which is preliminary data.</text>
</comment>
<proteinExistence type="predicted"/>
<evidence type="ECO:0000313" key="1">
    <source>
        <dbReference type="EMBL" id="RIB24605.1"/>
    </source>
</evidence>
<evidence type="ECO:0000313" key="2">
    <source>
        <dbReference type="Proteomes" id="UP000266673"/>
    </source>
</evidence>
<keyword evidence="2" id="KW-1185">Reference proteome</keyword>
<accession>A0A397VQ16</accession>
<protein>
    <submittedName>
        <fullName evidence="1">Uncharacterized protein</fullName>
    </submittedName>
</protein>
<dbReference type="AlphaFoldDB" id="A0A397VQ16"/>
<gene>
    <name evidence="1" type="ORF">C2G38_2069628</name>
</gene>
<dbReference type="EMBL" id="QKWP01000210">
    <property type="protein sequence ID" value="RIB24605.1"/>
    <property type="molecule type" value="Genomic_DNA"/>
</dbReference>
<reference evidence="1 2" key="1">
    <citation type="submission" date="2018-06" db="EMBL/GenBank/DDBJ databases">
        <title>Comparative genomics reveals the genomic features of Rhizophagus irregularis, R. cerebriforme, R. diaphanum and Gigaspora rosea, and their symbiotic lifestyle signature.</title>
        <authorList>
            <person name="Morin E."/>
            <person name="San Clemente H."/>
            <person name="Chen E.C.H."/>
            <person name="De La Providencia I."/>
            <person name="Hainaut M."/>
            <person name="Kuo A."/>
            <person name="Kohler A."/>
            <person name="Murat C."/>
            <person name="Tang N."/>
            <person name="Roy S."/>
            <person name="Loubradou J."/>
            <person name="Henrissat B."/>
            <person name="Grigoriev I.V."/>
            <person name="Corradi N."/>
            <person name="Roux C."/>
            <person name="Martin F.M."/>
        </authorList>
    </citation>
    <scope>NUCLEOTIDE SEQUENCE [LARGE SCALE GENOMIC DNA]</scope>
    <source>
        <strain evidence="1 2">DAOM 194757</strain>
    </source>
</reference>
<name>A0A397VQ16_9GLOM</name>